<accession>A0ACB5TRA0</accession>
<protein>
    <submittedName>
        <fullName evidence="1">Unnamed protein product</fullName>
    </submittedName>
</protein>
<name>A0ACB5TRA0_CANBO</name>
<gene>
    <name evidence="1" type="ORF">Cboi01_000323700</name>
</gene>
<proteinExistence type="predicted"/>
<evidence type="ECO:0000313" key="2">
    <source>
        <dbReference type="Proteomes" id="UP001165101"/>
    </source>
</evidence>
<sequence length="573" mass="68506">MSNRPIISKKDQVFEYGCRDPFIESNKNPRENAAFVVLARNSEIDGVISSMKSLERHFNQWFNYPWIFLNNERFTKEFKERVSEISTGPVKFGYIMNKRWDFNKNEENSLYFTEAIDSQGDRGIMYGNMESYHKMCRFYSGYFFNHPLVKKLDWYWRVEPDVEFYCDLTYDPFLEMKKNNKKYGFNIAIKELFDTVPNLFRYTKSFINTKKIKLNDSWEFFINNFKFFKGKNENYYKGCENKDEFFKRLINYTPINKINKLKSQLINGENLIDKIDKTSLKRLIEINKGRKGLNNLNQDSFNNEEYNLCHFWSNFEIASTKLFQSEEYIEYFKYLEESQGFFAERWGDAPIHSLAVGMFLNFSDIHYFRDIGYKHSTLGHCPKNNYNNQLEYKSSDNLKIDKYSKEELDYWFNYDKIYKNSKDHKFKNKLILTNDNKENDIYTSPKSSIYKSMRELFDNDDKLAVGCRCRCPDDHIEIENSGGSCINLWSYLTNDYKDEDLYGNGSLLDIDKIEIEALKLYENYLIKNNNDGSSWTLSEEDKLYLSSFIIDKQFDKELEDIDKEFNESNESNE</sequence>
<dbReference type="EMBL" id="BSXV01001709">
    <property type="protein sequence ID" value="GME93693.1"/>
    <property type="molecule type" value="Genomic_DNA"/>
</dbReference>
<dbReference type="Proteomes" id="UP001165101">
    <property type="component" value="Unassembled WGS sequence"/>
</dbReference>
<reference evidence="1" key="1">
    <citation type="submission" date="2023-04" db="EMBL/GenBank/DDBJ databases">
        <title>Candida boidinii NBRC 1967.</title>
        <authorList>
            <person name="Ichikawa N."/>
            <person name="Sato H."/>
            <person name="Tonouchi N."/>
        </authorList>
    </citation>
    <scope>NUCLEOTIDE SEQUENCE</scope>
    <source>
        <strain evidence="1">NBRC 1967</strain>
    </source>
</reference>
<keyword evidence="2" id="KW-1185">Reference proteome</keyword>
<comment type="caution">
    <text evidence="1">The sequence shown here is derived from an EMBL/GenBank/DDBJ whole genome shotgun (WGS) entry which is preliminary data.</text>
</comment>
<organism evidence="1 2">
    <name type="scientific">Candida boidinii</name>
    <name type="common">Yeast</name>
    <dbReference type="NCBI Taxonomy" id="5477"/>
    <lineage>
        <taxon>Eukaryota</taxon>
        <taxon>Fungi</taxon>
        <taxon>Dikarya</taxon>
        <taxon>Ascomycota</taxon>
        <taxon>Saccharomycotina</taxon>
        <taxon>Pichiomycetes</taxon>
        <taxon>Pichiales</taxon>
        <taxon>Pichiaceae</taxon>
        <taxon>Ogataea</taxon>
        <taxon>Ogataea/Candida clade</taxon>
    </lineage>
</organism>
<evidence type="ECO:0000313" key="1">
    <source>
        <dbReference type="EMBL" id="GME93693.1"/>
    </source>
</evidence>